<keyword evidence="2" id="KW-1185">Reference proteome</keyword>
<dbReference type="AlphaFoldDB" id="A0A6J8CWU3"/>
<accession>A0A6J8CWU3</accession>
<name>A0A6J8CWU3_MYTCO</name>
<dbReference type="OrthoDB" id="10329531at2759"/>
<protein>
    <submittedName>
        <fullName evidence="1">Uncharacterized protein</fullName>
    </submittedName>
</protein>
<organism evidence="1 2">
    <name type="scientific">Mytilus coruscus</name>
    <name type="common">Sea mussel</name>
    <dbReference type="NCBI Taxonomy" id="42192"/>
    <lineage>
        <taxon>Eukaryota</taxon>
        <taxon>Metazoa</taxon>
        <taxon>Spiralia</taxon>
        <taxon>Lophotrochozoa</taxon>
        <taxon>Mollusca</taxon>
        <taxon>Bivalvia</taxon>
        <taxon>Autobranchia</taxon>
        <taxon>Pteriomorphia</taxon>
        <taxon>Mytilida</taxon>
        <taxon>Mytiloidea</taxon>
        <taxon>Mytilidae</taxon>
        <taxon>Mytilinae</taxon>
        <taxon>Mytilus</taxon>
    </lineage>
</organism>
<dbReference type="EMBL" id="CACVKT020006119">
    <property type="protein sequence ID" value="CAC5399897.1"/>
    <property type="molecule type" value="Genomic_DNA"/>
</dbReference>
<evidence type="ECO:0000313" key="2">
    <source>
        <dbReference type="Proteomes" id="UP000507470"/>
    </source>
</evidence>
<dbReference type="Proteomes" id="UP000507470">
    <property type="component" value="Unassembled WGS sequence"/>
</dbReference>
<gene>
    <name evidence="1" type="ORF">MCOR_34120</name>
</gene>
<proteinExistence type="predicted"/>
<reference evidence="1 2" key="1">
    <citation type="submission" date="2020-06" db="EMBL/GenBank/DDBJ databases">
        <authorList>
            <person name="Li R."/>
            <person name="Bekaert M."/>
        </authorList>
    </citation>
    <scope>NUCLEOTIDE SEQUENCE [LARGE SCALE GENOMIC DNA]</scope>
    <source>
        <strain evidence="2">wild</strain>
    </source>
</reference>
<evidence type="ECO:0000313" key="1">
    <source>
        <dbReference type="EMBL" id="CAC5399897.1"/>
    </source>
</evidence>
<sequence length="643" mass="73304">MEGKQRLLQLLAFINGPAIDVVQQYFEFKIIRQGTDFEDYLNDPQNKHKLFHERYPKLPCCGCVPISIAAPSKRGCLGYQQFSKLYDENGTVTAGHEQKNGSKILQHCICKVSAQKSIKVIDIDLTLLNAIIQQCCPLHITTKISRWMKVIKEVRDTFSHWSEGQLEKNMFDQTWKKLKTATLQCAGDIGHSSVRIFQMTIDLITTCSVDDLGKRILQTTDKLSEVHEDLNGMIPTVKSILSKQNELCDQLCTHRKELTEVKTFVSGVNTAIERTKHVMEKVNVKTEEIKEIKEDVGEVKHKLDRLEFMFAMTLKRQGENPEDYVTGEKKRKLSLGVDAISTAWDEERTTSNLADEMQAIKERADNDHHHDNTGFITEKVENKCIHLELSASPDVFQSPQRLRIAIKSLIRQFVQAGELDGNVPATVNIYITVNSALTTEEKNVVYTVFSDNDTLDGSYYDEKLQIERKPRLHVKVSTIEPDQQIASTSASETLYTRYKVKSPPGVAVKREIQEVALERVSVHLENIKFKLEIKGLPHSLSNSMDKEPDMNIEESIDFSVIWTWHYTQKEHSWDVVSIVDTINSRKPHLRNWFRVEYAKIDISGRLALQTTTASHTFCSLSSLETAVTSFLGKFIEVCDLKIP</sequence>